<proteinExistence type="predicted"/>
<evidence type="ECO:0000313" key="2">
    <source>
        <dbReference type="Proteomes" id="UP000265520"/>
    </source>
</evidence>
<accession>A0A392VHY0</accession>
<dbReference type="Proteomes" id="UP000265520">
    <property type="component" value="Unassembled WGS sequence"/>
</dbReference>
<name>A0A392VHY0_9FABA</name>
<organism evidence="1 2">
    <name type="scientific">Trifolium medium</name>
    <dbReference type="NCBI Taxonomy" id="97028"/>
    <lineage>
        <taxon>Eukaryota</taxon>
        <taxon>Viridiplantae</taxon>
        <taxon>Streptophyta</taxon>
        <taxon>Embryophyta</taxon>
        <taxon>Tracheophyta</taxon>
        <taxon>Spermatophyta</taxon>
        <taxon>Magnoliopsida</taxon>
        <taxon>eudicotyledons</taxon>
        <taxon>Gunneridae</taxon>
        <taxon>Pentapetalae</taxon>
        <taxon>rosids</taxon>
        <taxon>fabids</taxon>
        <taxon>Fabales</taxon>
        <taxon>Fabaceae</taxon>
        <taxon>Papilionoideae</taxon>
        <taxon>50 kb inversion clade</taxon>
        <taxon>NPAAA clade</taxon>
        <taxon>Hologalegina</taxon>
        <taxon>IRL clade</taxon>
        <taxon>Trifolieae</taxon>
        <taxon>Trifolium</taxon>
    </lineage>
</organism>
<comment type="caution">
    <text evidence="1">The sequence shown here is derived from an EMBL/GenBank/DDBJ whole genome shotgun (WGS) entry which is preliminary data.</text>
</comment>
<feature type="non-terminal residue" evidence="1">
    <location>
        <position position="35"/>
    </location>
</feature>
<sequence>MVERSLCTVPTLLNKRHGDGSLTMLTKDFSNAFNM</sequence>
<dbReference type="EMBL" id="LXQA011156855">
    <property type="protein sequence ID" value="MCI87073.1"/>
    <property type="molecule type" value="Genomic_DNA"/>
</dbReference>
<evidence type="ECO:0000313" key="1">
    <source>
        <dbReference type="EMBL" id="MCI87073.1"/>
    </source>
</evidence>
<reference evidence="1 2" key="1">
    <citation type="journal article" date="2018" name="Front. Plant Sci.">
        <title>Red Clover (Trifolium pratense) and Zigzag Clover (T. medium) - A Picture of Genomic Similarities and Differences.</title>
        <authorList>
            <person name="Dluhosova J."/>
            <person name="Istvanek J."/>
            <person name="Nedelnik J."/>
            <person name="Repkova J."/>
        </authorList>
    </citation>
    <scope>NUCLEOTIDE SEQUENCE [LARGE SCALE GENOMIC DNA]</scope>
    <source>
        <strain evidence="2">cv. 10/8</strain>
        <tissue evidence="1">Leaf</tissue>
    </source>
</reference>
<dbReference type="AlphaFoldDB" id="A0A392VHY0"/>
<keyword evidence="2" id="KW-1185">Reference proteome</keyword>
<protein>
    <submittedName>
        <fullName evidence="1">Uncharacterized protein</fullName>
    </submittedName>
</protein>